<dbReference type="Proteomes" id="UP001160148">
    <property type="component" value="Unassembled WGS sequence"/>
</dbReference>
<name>A0AAV0Y3E8_9HEMI</name>
<dbReference type="EMBL" id="CARXXK010001195">
    <property type="protein sequence ID" value="CAI6374349.1"/>
    <property type="molecule type" value="Genomic_DNA"/>
</dbReference>
<comment type="caution">
    <text evidence="1">The sequence shown here is derived from an EMBL/GenBank/DDBJ whole genome shotgun (WGS) entry which is preliminary data.</text>
</comment>
<organism evidence="1 2">
    <name type="scientific">Macrosiphum euphorbiae</name>
    <name type="common">potato aphid</name>
    <dbReference type="NCBI Taxonomy" id="13131"/>
    <lineage>
        <taxon>Eukaryota</taxon>
        <taxon>Metazoa</taxon>
        <taxon>Ecdysozoa</taxon>
        <taxon>Arthropoda</taxon>
        <taxon>Hexapoda</taxon>
        <taxon>Insecta</taxon>
        <taxon>Pterygota</taxon>
        <taxon>Neoptera</taxon>
        <taxon>Paraneoptera</taxon>
        <taxon>Hemiptera</taxon>
        <taxon>Sternorrhyncha</taxon>
        <taxon>Aphidomorpha</taxon>
        <taxon>Aphidoidea</taxon>
        <taxon>Aphididae</taxon>
        <taxon>Macrosiphini</taxon>
        <taxon>Macrosiphum</taxon>
    </lineage>
</organism>
<accession>A0AAV0Y3E8</accession>
<sequence>MNIDFPAIIKKLLKENSLPLFQKTNNISEAAHRRLQAQLGMTNPTLWRFINELKKVQAERDIYYEFLVAGNEPPRTTTKRKYVDASNRILTLVQDYRNQNIIEYLRGLAYNFVMDE</sequence>
<proteinExistence type="predicted"/>
<reference evidence="1 2" key="1">
    <citation type="submission" date="2023-01" db="EMBL/GenBank/DDBJ databases">
        <authorList>
            <person name="Whitehead M."/>
        </authorList>
    </citation>
    <scope>NUCLEOTIDE SEQUENCE [LARGE SCALE GENOMIC DNA]</scope>
</reference>
<evidence type="ECO:0000313" key="2">
    <source>
        <dbReference type="Proteomes" id="UP001160148"/>
    </source>
</evidence>
<keyword evidence="2" id="KW-1185">Reference proteome</keyword>
<gene>
    <name evidence="1" type="ORF">MEUPH1_LOCUS27986</name>
</gene>
<evidence type="ECO:0000313" key="1">
    <source>
        <dbReference type="EMBL" id="CAI6374349.1"/>
    </source>
</evidence>
<dbReference type="AlphaFoldDB" id="A0AAV0Y3E8"/>
<protein>
    <submittedName>
        <fullName evidence="1">Uncharacterized protein</fullName>
    </submittedName>
</protein>